<dbReference type="OrthoDB" id="10502201at2759"/>
<sequence length="186" mass="20461">MAPVTGPGRLRPVVSFAVQVGIQRAASLDHPSLHKIAERPIQCKQPSRHGHLRRTNPPEEDGNYILPFCLMQRYFPRQHLPSAFCRSSATPLPLTPSPNGRAGTLNVAGTLNPHRPSEFSDLLSHFPTCRHPGIQETHLLISIVNLPSLSIESFVCNPDPRAIHCKAPELTRVSSHSIPGSSLSQW</sequence>
<reference evidence="2" key="1">
    <citation type="journal article" date="2011" name="PLoS Pathog.">
        <title>Comparative genomics yields insights into niche adaptation of plant vascular wilt pathogens.</title>
        <authorList>
            <person name="Klosterman S.J."/>
            <person name="Subbarao K.V."/>
            <person name="Kang S."/>
            <person name="Veronese P."/>
            <person name="Gold S.E."/>
            <person name="Thomma B.P.H.J."/>
            <person name="Chen Z."/>
            <person name="Henrissat B."/>
            <person name="Lee Y.-H."/>
            <person name="Park J."/>
            <person name="Garcia-Pedrajas M.D."/>
            <person name="Barbara D.J."/>
            <person name="Anchieta A."/>
            <person name="de Jonge R."/>
            <person name="Santhanam P."/>
            <person name="Maruthachalam K."/>
            <person name="Atallah Z."/>
            <person name="Amyotte S.G."/>
            <person name="Paz Z."/>
            <person name="Inderbitzin P."/>
            <person name="Hayes R.J."/>
            <person name="Heiman D.I."/>
            <person name="Young S."/>
            <person name="Zeng Q."/>
            <person name="Engels R."/>
            <person name="Galagan J."/>
            <person name="Cuomo C.A."/>
            <person name="Dobinson K.F."/>
            <person name="Ma L.-J."/>
        </authorList>
    </citation>
    <scope>NUCLEOTIDE SEQUENCE [LARGE SCALE GENOMIC DNA]</scope>
    <source>
        <strain evidence="2">VaMs.102 / ATCC MYA-4576 / FGSC 10136</strain>
    </source>
</reference>
<gene>
    <name evidence="1" type="ORF">VDBG_03600</name>
</gene>
<dbReference type="RefSeq" id="XP_003005647.1">
    <property type="nucleotide sequence ID" value="XM_003005601.1"/>
</dbReference>
<dbReference type="KEGG" id="val:VDBG_03600"/>
<dbReference type="GeneID" id="9532333"/>
<evidence type="ECO:0000313" key="2">
    <source>
        <dbReference type="Proteomes" id="UP000008698"/>
    </source>
</evidence>
<dbReference type="AlphaFoldDB" id="C9SGF1"/>
<name>C9SGF1_VERA1</name>
<dbReference type="HOGENOM" id="CLU_1455443_0_0_1"/>
<proteinExistence type="predicted"/>
<keyword evidence="2" id="KW-1185">Reference proteome</keyword>
<dbReference type="Proteomes" id="UP000008698">
    <property type="component" value="Unassembled WGS sequence"/>
</dbReference>
<protein>
    <submittedName>
        <fullName evidence="1">Predicted protein</fullName>
    </submittedName>
</protein>
<accession>C9SGF1</accession>
<evidence type="ECO:0000313" key="1">
    <source>
        <dbReference type="EMBL" id="EEY17491.1"/>
    </source>
</evidence>
<dbReference type="EMBL" id="DS985217">
    <property type="protein sequence ID" value="EEY17491.1"/>
    <property type="molecule type" value="Genomic_DNA"/>
</dbReference>
<organism evidence="2">
    <name type="scientific">Verticillium alfalfae (strain VaMs.102 / ATCC MYA-4576 / FGSC 10136)</name>
    <name type="common">Verticillium wilt of alfalfa</name>
    <name type="synonym">Verticillium albo-atrum</name>
    <dbReference type="NCBI Taxonomy" id="526221"/>
    <lineage>
        <taxon>Eukaryota</taxon>
        <taxon>Fungi</taxon>
        <taxon>Dikarya</taxon>
        <taxon>Ascomycota</taxon>
        <taxon>Pezizomycotina</taxon>
        <taxon>Sordariomycetes</taxon>
        <taxon>Hypocreomycetidae</taxon>
        <taxon>Glomerellales</taxon>
        <taxon>Plectosphaerellaceae</taxon>
        <taxon>Verticillium</taxon>
    </lineage>
</organism>